<reference evidence="8" key="1">
    <citation type="submission" date="2020-04" db="EMBL/GenBank/DDBJ databases">
        <authorList>
            <person name="Zhang T."/>
        </authorList>
    </citation>
    <scope>NUCLEOTIDE SEQUENCE</scope>
    <source>
        <strain evidence="8">HKST-UBA02</strain>
    </source>
</reference>
<dbReference type="Pfam" id="PF13860">
    <property type="entry name" value="FlgD_ig"/>
    <property type="match status" value="1"/>
</dbReference>
<dbReference type="CDD" id="cd15482">
    <property type="entry name" value="Sialidase_non-viral"/>
    <property type="match status" value="2"/>
</dbReference>
<dbReference type="InterPro" id="IPR025965">
    <property type="entry name" value="FlgD/Vpr_Ig-like"/>
</dbReference>
<dbReference type="GO" id="GO:0009523">
    <property type="term" value="C:photosystem II"/>
    <property type="evidence" value="ECO:0007669"/>
    <property type="project" value="UniProtKB-KW"/>
</dbReference>
<comment type="caution">
    <text evidence="8">The sequence shown here is derived from an EMBL/GenBank/DDBJ whole genome shotgun (WGS) entry which is preliminary data.</text>
</comment>
<dbReference type="Pfam" id="PF14870">
    <property type="entry name" value="PSII_BNR"/>
    <property type="match status" value="2"/>
</dbReference>
<evidence type="ECO:0000259" key="7">
    <source>
        <dbReference type="Pfam" id="PF15902"/>
    </source>
</evidence>
<keyword evidence="3" id="KW-0604">Photosystem II</keyword>
<evidence type="ECO:0000313" key="8">
    <source>
        <dbReference type="EMBL" id="MCA9755804.1"/>
    </source>
</evidence>
<dbReference type="Proteomes" id="UP000739538">
    <property type="component" value="Unassembled WGS sequence"/>
</dbReference>
<evidence type="ECO:0000256" key="4">
    <source>
        <dbReference type="SAM" id="SignalP"/>
    </source>
</evidence>
<evidence type="ECO:0000256" key="3">
    <source>
        <dbReference type="ARBA" id="ARBA00023276"/>
    </source>
</evidence>
<sequence length="761" mass="81148">MRHSLRPASHNSAAAAMAAIALATMSMVAVPKTASAMSPDLTPSWAHPTPQGNAMIDYEFVSNDVGVAVGEGGSVLATTDAGETWALRSNLRTFGKDLHGVDTEDGMNLIAIGEAPGVFRSTDGGATWTEVPNPSTGTLLQLREAPDGRLDAAGENGEVIRSTDDGATWTEIGPGLGMIESQWWESAQHGWVVGTGVGHETTDGGATWTQFIDLAGFGFRDIQFYDSNFGRVLEDFGFWTTTNGGVSWTREDLFVEPLYPRKTLAITPDHWLLITFIEGAAIYETFDRGENWDLLSFQGSVGFLDLERTPNGRIFFSSDVGDMFYSDDLAHTSTNATERLDSGRFGPISVIATTPGDDCYAVVVPTQGGVPPSWMHSTDLGATWSAFTGPNGLSRPSAMVWPTTSVGIVGAYDTIGRTTDSGVTWNTATLPNSQRVTDIEIAGDRLFHGAYTTQSGDGTVYRSDDQGATWSDVGTSFPFAFAPWVVTFLDRDNGYVAGIQQSGSSSFNRTYRTTDGGASWTQVTSPAGGYVRDMYWFDMNTGIASLGTPGIFRTTDGGATWTQQTTLRAYELAFLGQLGFATGGFYWEPTAYTEDGGITWQLADLPISSPAAAVEATRDGFLLGNQDSGLLKFGGLDLAGVGDGSDDGNGDGLGDGNGHPLGIDAFGATGIQLRRTGAHPTHGTARFELSLQSPGTFNVDVFDAAGREVRSLSHGFRSAGTFPMEWDGRDERGDATPSGLYFVRVHGEHGAESLRVVRVRG</sequence>
<dbReference type="Gene3D" id="2.60.40.4070">
    <property type="match status" value="1"/>
</dbReference>
<evidence type="ECO:0000256" key="2">
    <source>
        <dbReference type="ARBA" id="ARBA00022737"/>
    </source>
</evidence>
<name>A0A956NF57_UNCEI</name>
<keyword evidence="1" id="KW-0602">Photosynthesis</keyword>
<evidence type="ECO:0000313" key="9">
    <source>
        <dbReference type="Proteomes" id="UP000739538"/>
    </source>
</evidence>
<keyword evidence="2" id="KW-0677">Repeat</keyword>
<dbReference type="EMBL" id="JAGQHS010000032">
    <property type="protein sequence ID" value="MCA9755804.1"/>
    <property type="molecule type" value="Genomic_DNA"/>
</dbReference>
<dbReference type="Pfam" id="PF15902">
    <property type="entry name" value="Sortilin-Vps10"/>
    <property type="match status" value="1"/>
</dbReference>
<feature type="domain" description="FlgD/Vpr Ig-like" evidence="5">
    <location>
        <begin position="683"/>
        <end position="748"/>
    </location>
</feature>
<dbReference type="SUPFAM" id="SSF110296">
    <property type="entry name" value="Oligoxyloglucan reducing end-specific cellobiohydrolase"/>
    <property type="match status" value="3"/>
</dbReference>
<accession>A0A956NF57</accession>
<dbReference type="InterPro" id="IPR028203">
    <property type="entry name" value="PSII_CF48-like_dom"/>
</dbReference>
<feature type="chain" id="PRO_5037867340" description="T9SS type A sorting domain-containing protein" evidence="4">
    <location>
        <begin position="30"/>
        <end position="761"/>
    </location>
</feature>
<protein>
    <recommendedName>
        <fullName evidence="10">T9SS type A sorting domain-containing protein</fullName>
    </recommendedName>
</protein>
<dbReference type="InterPro" id="IPR031778">
    <property type="entry name" value="Sortilin_N"/>
</dbReference>
<dbReference type="AlphaFoldDB" id="A0A956NF57"/>
<dbReference type="PANTHER" id="PTHR47199">
    <property type="entry name" value="PHOTOSYSTEM II STABILITY/ASSEMBLY FACTOR HCF136, CHLOROPLASTIC"/>
    <property type="match status" value="1"/>
</dbReference>
<feature type="domain" description="Photosynthesis system II assembly factor Ycf48/Hcf136-like" evidence="6">
    <location>
        <begin position="186"/>
        <end position="343"/>
    </location>
</feature>
<evidence type="ECO:0000259" key="6">
    <source>
        <dbReference type="Pfam" id="PF14870"/>
    </source>
</evidence>
<dbReference type="InterPro" id="IPR015943">
    <property type="entry name" value="WD40/YVTN_repeat-like_dom_sf"/>
</dbReference>
<dbReference type="PANTHER" id="PTHR47199:SF2">
    <property type="entry name" value="PHOTOSYSTEM II STABILITY_ASSEMBLY FACTOR HCF136, CHLOROPLASTIC"/>
    <property type="match status" value="1"/>
</dbReference>
<dbReference type="Gene3D" id="2.130.10.10">
    <property type="entry name" value="YVTN repeat-like/Quinoprotein amine dehydrogenase"/>
    <property type="match status" value="3"/>
</dbReference>
<feature type="signal peptide" evidence="4">
    <location>
        <begin position="1"/>
        <end position="29"/>
    </location>
</feature>
<evidence type="ECO:0000256" key="1">
    <source>
        <dbReference type="ARBA" id="ARBA00022531"/>
    </source>
</evidence>
<feature type="domain" description="Sortilin N-terminal" evidence="7">
    <location>
        <begin position="415"/>
        <end position="526"/>
    </location>
</feature>
<reference evidence="8" key="2">
    <citation type="journal article" date="2021" name="Microbiome">
        <title>Successional dynamics and alternative stable states in a saline activated sludge microbial community over 9 years.</title>
        <authorList>
            <person name="Wang Y."/>
            <person name="Ye J."/>
            <person name="Ju F."/>
            <person name="Liu L."/>
            <person name="Boyd J.A."/>
            <person name="Deng Y."/>
            <person name="Parks D.H."/>
            <person name="Jiang X."/>
            <person name="Yin X."/>
            <person name="Woodcroft B.J."/>
            <person name="Tyson G.W."/>
            <person name="Hugenholtz P."/>
            <person name="Polz M.F."/>
            <person name="Zhang T."/>
        </authorList>
    </citation>
    <scope>NUCLEOTIDE SEQUENCE</scope>
    <source>
        <strain evidence="8">HKST-UBA02</strain>
    </source>
</reference>
<gene>
    <name evidence="8" type="ORF">KDA27_08395</name>
</gene>
<organism evidence="8 9">
    <name type="scientific">Eiseniibacteriota bacterium</name>
    <dbReference type="NCBI Taxonomy" id="2212470"/>
    <lineage>
        <taxon>Bacteria</taxon>
        <taxon>Candidatus Eiseniibacteriota</taxon>
    </lineage>
</organism>
<feature type="domain" description="Photosynthesis system II assembly factor Ycf48/Hcf136-like" evidence="6">
    <location>
        <begin position="52"/>
        <end position="170"/>
    </location>
</feature>
<keyword evidence="4" id="KW-0732">Signal</keyword>
<dbReference type="GO" id="GO:0015979">
    <property type="term" value="P:photosynthesis"/>
    <property type="evidence" value="ECO:0007669"/>
    <property type="project" value="UniProtKB-KW"/>
</dbReference>
<proteinExistence type="predicted"/>
<evidence type="ECO:0008006" key="10">
    <source>
        <dbReference type="Google" id="ProtNLM"/>
    </source>
</evidence>
<evidence type="ECO:0000259" key="5">
    <source>
        <dbReference type="Pfam" id="PF13860"/>
    </source>
</evidence>